<organism evidence="7 8">
    <name type="scientific">Methyloversatilis universalis (strain ATCC BAA-1314 / DSM 25237 / JCM 13912 / CCUG 52030 / FAM5)</name>
    <dbReference type="NCBI Taxonomy" id="1000565"/>
    <lineage>
        <taxon>Bacteria</taxon>
        <taxon>Pseudomonadati</taxon>
        <taxon>Pseudomonadota</taxon>
        <taxon>Betaproteobacteria</taxon>
        <taxon>Nitrosomonadales</taxon>
        <taxon>Sterolibacteriaceae</taxon>
        <taxon>Methyloversatilis</taxon>
    </lineage>
</organism>
<dbReference type="Pfam" id="PF13488">
    <property type="entry name" value="Gly-zipper_Omp"/>
    <property type="match status" value="1"/>
</dbReference>
<dbReference type="InterPro" id="IPR006665">
    <property type="entry name" value="OmpA-like"/>
</dbReference>
<dbReference type="Pfam" id="PF00691">
    <property type="entry name" value="OmpA"/>
    <property type="match status" value="1"/>
</dbReference>
<gene>
    <name evidence="7" type="ORF">METUNv1_00260</name>
</gene>
<evidence type="ECO:0000313" key="7">
    <source>
        <dbReference type="EMBL" id="EGK73629.1"/>
    </source>
</evidence>
<evidence type="ECO:0000313" key="8">
    <source>
        <dbReference type="Proteomes" id="UP000005019"/>
    </source>
</evidence>
<evidence type="ECO:0000256" key="5">
    <source>
        <dbReference type="SAM" id="SignalP"/>
    </source>
</evidence>
<feature type="signal peptide" evidence="5">
    <location>
        <begin position="1"/>
        <end position="21"/>
    </location>
</feature>
<dbReference type="SUPFAM" id="SSF103088">
    <property type="entry name" value="OmpA-like"/>
    <property type="match status" value="1"/>
</dbReference>
<dbReference type="OrthoDB" id="9782229at2"/>
<name>F5R7R2_METUF</name>
<dbReference type="GO" id="GO:0009279">
    <property type="term" value="C:cell outer membrane"/>
    <property type="evidence" value="ECO:0007669"/>
    <property type="project" value="UniProtKB-SubCell"/>
</dbReference>
<dbReference type="PRINTS" id="PR01021">
    <property type="entry name" value="OMPADOMAIN"/>
</dbReference>
<dbReference type="PRINTS" id="PR01023">
    <property type="entry name" value="NAFLGMOTY"/>
</dbReference>
<sequence>MKKTLVTLTVAAFVATGCANMSETQQRTAIGTGAGAVAGAALGSAVGKSGGATRGGALLGAAVGGIGTYIWSQRMEEQKRAMEQATAGTGVGVVKTADNQLKLDIPSDVSFDVGRADIRPELRPVLDRFAQTLNANPATSVRIIGHTDNTGSDAVNDPLSVNRAASTRAYLVNRGVQANRIAIDGRGAHEPVASNASESGRAQNRRVEIYVAEPGANG</sequence>
<dbReference type="CDD" id="cd07185">
    <property type="entry name" value="OmpA_C-like"/>
    <property type="match status" value="1"/>
</dbReference>
<keyword evidence="8" id="KW-1185">Reference proteome</keyword>
<evidence type="ECO:0000256" key="1">
    <source>
        <dbReference type="ARBA" id="ARBA00004442"/>
    </source>
</evidence>
<comment type="subcellular location">
    <subcellularLocation>
        <location evidence="1">Cell outer membrane</location>
    </subcellularLocation>
</comment>
<dbReference type="Gene3D" id="3.30.1330.60">
    <property type="entry name" value="OmpA-like domain"/>
    <property type="match status" value="1"/>
</dbReference>
<dbReference type="AlphaFoldDB" id="F5R7R2"/>
<feature type="chain" id="PRO_5003327092" evidence="5">
    <location>
        <begin position="22"/>
        <end position="218"/>
    </location>
</feature>
<dbReference type="PANTHER" id="PTHR30329:SF21">
    <property type="entry name" value="LIPOPROTEIN YIAD-RELATED"/>
    <property type="match status" value="1"/>
</dbReference>
<feature type="domain" description="OmpA-like" evidence="6">
    <location>
        <begin position="98"/>
        <end position="215"/>
    </location>
</feature>
<keyword evidence="5" id="KW-0732">Signal</keyword>
<dbReference type="PROSITE" id="PS51123">
    <property type="entry name" value="OMPA_2"/>
    <property type="match status" value="1"/>
</dbReference>
<evidence type="ECO:0000256" key="2">
    <source>
        <dbReference type="ARBA" id="ARBA00023136"/>
    </source>
</evidence>
<keyword evidence="3" id="KW-0998">Cell outer membrane</keyword>
<evidence type="ECO:0000256" key="4">
    <source>
        <dbReference type="PROSITE-ProRule" id="PRU00473"/>
    </source>
</evidence>
<evidence type="ECO:0000259" key="6">
    <source>
        <dbReference type="PROSITE" id="PS51123"/>
    </source>
</evidence>
<dbReference type="InterPro" id="IPR006664">
    <property type="entry name" value="OMP_bac"/>
</dbReference>
<dbReference type="PROSITE" id="PS51257">
    <property type="entry name" value="PROKAR_LIPOPROTEIN"/>
    <property type="match status" value="1"/>
</dbReference>
<dbReference type="STRING" id="1000565.METUNv1_00260"/>
<dbReference type="eggNOG" id="COG2885">
    <property type="taxonomic scope" value="Bacteria"/>
</dbReference>
<dbReference type="PANTHER" id="PTHR30329">
    <property type="entry name" value="STATOR ELEMENT OF FLAGELLAR MOTOR COMPLEX"/>
    <property type="match status" value="1"/>
</dbReference>
<dbReference type="RefSeq" id="WP_008058047.1">
    <property type="nucleotide sequence ID" value="NZ_AFHG01000028.1"/>
</dbReference>
<dbReference type="InterPro" id="IPR050330">
    <property type="entry name" value="Bact_OuterMem_StrucFunc"/>
</dbReference>
<dbReference type="EMBL" id="AFHG01000028">
    <property type="protein sequence ID" value="EGK73629.1"/>
    <property type="molecule type" value="Genomic_DNA"/>
</dbReference>
<protein>
    <submittedName>
        <fullName evidence="7">OmpA domain-containing protein</fullName>
    </submittedName>
</protein>
<dbReference type="InterPro" id="IPR039567">
    <property type="entry name" value="Gly-zipper"/>
</dbReference>
<accession>F5R7R2</accession>
<evidence type="ECO:0000256" key="3">
    <source>
        <dbReference type="ARBA" id="ARBA00023237"/>
    </source>
</evidence>
<dbReference type="InterPro" id="IPR036737">
    <property type="entry name" value="OmpA-like_sf"/>
</dbReference>
<proteinExistence type="predicted"/>
<reference evidence="7 8" key="1">
    <citation type="journal article" date="2011" name="J. Bacteriol.">
        <title>Genome sequence of Methyloversatilis universalis FAM5T, a methylotrophic representative of the order Rhodocyclales.</title>
        <authorList>
            <person name="Kittichotirat W."/>
            <person name="Good N.M."/>
            <person name="Hall R."/>
            <person name="Bringel F."/>
            <person name="Lajus A."/>
            <person name="Medigue C."/>
            <person name="Smalley N.E."/>
            <person name="Beck D."/>
            <person name="Bumgarner R."/>
            <person name="Vuilleumier S."/>
            <person name="Kalyuzhnaya M.G."/>
        </authorList>
    </citation>
    <scope>NUCLEOTIDE SEQUENCE [LARGE SCALE GENOMIC DNA]</scope>
    <source>
        <strain evidence="8">ATCC BAA-1314 / JCM 13912 / FAM5</strain>
    </source>
</reference>
<comment type="caution">
    <text evidence="7">The sequence shown here is derived from an EMBL/GenBank/DDBJ whole genome shotgun (WGS) entry which is preliminary data.</text>
</comment>
<keyword evidence="2 4" id="KW-0472">Membrane</keyword>
<dbReference type="Proteomes" id="UP000005019">
    <property type="component" value="Unassembled WGS sequence"/>
</dbReference>